<dbReference type="RefSeq" id="WP_036522435.1">
    <property type="nucleotide sequence ID" value="NZ_JFYZ01000001.1"/>
</dbReference>
<reference evidence="2 3" key="1">
    <citation type="submission" date="2014-03" db="EMBL/GenBank/DDBJ databases">
        <title>Whole genome sequence of Novosphingobium resinovorum KF1.</title>
        <authorList>
            <person name="Gan H.M."/>
            <person name="Gan H.Y."/>
            <person name="Chew T.H."/>
            <person name="Savka M.A."/>
        </authorList>
    </citation>
    <scope>NUCLEOTIDE SEQUENCE [LARGE SCALE GENOMIC DNA]</scope>
    <source>
        <strain evidence="2 3">KF1</strain>
    </source>
</reference>
<proteinExistence type="predicted"/>
<feature type="transmembrane region" description="Helical" evidence="1">
    <location>
        <begin position="147"/>
        <end position="165"/>
    </location>
</feature>
<keyword evidence="1" id="KW-0812">Transmembrane</keyword>
<accession>A0A031K5R1</accession>
<dbReference type="InterPro" id="IPR046121">
    <property type="entry name" value="DUF6118"/>
</dbReference>
<keyword evidence="1" id="KW-0472">Membrane</keyword>
<organism evidence="2 3">
    <name type="scientific">Novosphingobium resinovorum</name>
    <dbReference type="NCBI Taxonomy" id="158500"/>
    <lineage>
        <taxon>Bacteria</taxon>
        <taxon>Pseudomonadati</taxon>
        <taxon>Pseudomonadota</taxon>
        <taxon>Alphaproteobacteria</taxon>
        <taxon>Sphingomonadales</taxon>
        <taxon>Sphingomonadaceae</taxon>
        <taxon>Novosphingobium</taxon>
    </lineage>
</organism>
<protein>
    <submittedName>
        <fullName evidence="2">Uncharacterized protein</fullName>
    </submittedName>
</protein>
<evidence type="ECO:0000313" key="3">
    <source>
        <dbReference type="Proteomes" id="UP000024329"/>
    </source>
</evidence>
<dbReference type="Proteomes" id="UP000024329">
    <property type="component" value="Unassembled WGS sequence"/>
</dbReference>
<gene>
    <name evidence="2" type="ORF">BV97_00074</name>
</gene>
<keyword evidence="1" id="KW-1133">Transmembrane helix</keyword>
<dbReference type="eggNOG" id="ENOG502ZZHC">
    <property type="taxonomic scope" value="Bacteria"/>
</dbReference>
<evidence type="ECO:0000313" key="2">
    <source>
        <dbReference type="EMBL" id="EZP84323.1"/>
    </source>
</evidence>
<evidence type="ECO:0000256" key="1">
    <source>
        <dbReference type="SAM" id="Phobius"/>
    </source>
</evidence>
<dbReference type="Pfam" id="PF19613">
    <property type="entry name" value="DUF6118"/>
    <property type="match status" value="1"/>
</dbReference>
<sequence length="251" mass="27733">MDDQSLPNEPESQPPTGTAAEAFAHLAARVETMEQRLDGRLAVIARALEHIAVEKQSIEVPDYNPTLGKINAALAEFAKHMRAFSQSEALNMTPESMAERIIVAAEAARDTDKASIKQAQALLREAHADQMRAIGAVRTKDRQRRHLVYTGIGTALAVSLLWLAYPGWAVSLAPKSWQWPERVATRTMGEPSLWEAGIRLMRAGNPDGWQAIVDAADMRQANRDAIVACERTAEKVKEPVRCNIMIRVMTD</sequence>
<comment type="caution">
    <text evidence="2">The sequence shown here is derived from an EMBL/GenBank/DDBJ whole genome shotgun (WGS) entry which is preliminary data.</text>
</comment>
<dbReference type="EMBL" id="JFYZ01000001">
    <property type="protein sequence ID" value="EZP84323.1"/>
    <property type="molecule type" value="Genomic_DNA"/>
</dbReference>
<name>A0A031K5R1_9SPHN</name>
<dbReference type="AlphaFoldDB" id="A0A031K5R1"/>
<dbReference type="PATRIC" id="fig|158500.4.peg.76"/>